<keyword evidence="7 12" id="KW-0378">Hydrolase</keyword>
<feature type="transmembrane region" description="Helical" evidence="12">
    <location>
        <begin position="46"/>
        <end position="65"/>
    </location>
</feature>
<dbReference type="Gene3D" id="3.30.2010.10">
    <property type="entry name" value="Metalloproteases ('zincins'), catalytic domain"/>
    <property type="match status" value="1"/>
</dbReference>
<dbReference type="GO" id="GO:0006508">
    <property type="term" value="P:proteolysis"/>
    <property type="evidence" value="ECO:0007669"/>
    <property type="project" value="UniProtKB-KW"/>
</dbReference>
<feature type="binding site" evidence="12">
    <location>
        <position position="154"/>
    </location>
    <ligand>
        <name>Zn(2+)</name>
        <dbReference type="ChEBI" id="CHEBI:29105"/>
        <note>catalytic</note>
    </ligand>
</feature>
<protein>
    <recommendedName>
        <fullName evidence="12">Protease HtpX homolog</fullName>
        <ecNumber evidence="12">3.4.24.-</ecNumber>
    </recommendedName>
</protein>
<evidence type="ECO:0000256" key="10">
    <source>
        <dbReference type="ARBA" id="ARBA00023049"/>
    </source>
</evidence>
<feature type="active site" evidence="12">
    <location>
        <position position="151"/>
    </location>
</feature>
<feature type="domain" description="Peptidase M48" evidence="13">
    <location>
        <begin position="86"/>
        <end position="311"/>
    </location>
</feature>
<dbReference type="EC" id="3.4.24.-" evidence="12"/>
<dbReference type="CDD" id="cd07340">
    <property type="entry name" value="M48B_Htpx_like"/>
    <property type="match status" value="1"/>
</dbReference>
<feature type="transmembrane region" description="Helical" evidence="12">
    <location>
        <begin position="160"/>
        <end position="185"/>
    </location>
</feature>
<dbReference type="InterPro" id="IPR001915">
    <property type="entry name" value="Peptidase_M48"/>
</dbReference>
<feature type="binding site" evidence="12">
    <location>
        <position position="150"/>
    </location>
    <ligand>
        <name>Zn(2+)</name>
        <dbReference type="ChEBI" id="CHEBI:29105"/>
        <note>catalytic</note>
    </ligand>
</feature>
<evidence type="ECO:0000256" key="7">
    <source>
        <dbReference type="ARBA" id="ARBA00022801"/>
    </source>
</evidence>
<evidence type="ECO:0000256" key="3">
    <source>
        <dbReference type="ARBA" id="ARBA00022475"/>
    </source>
</evidence>
<evidence type="ECO:0000256" key="5">
    <source>
        <dbReference type="ARBA" id="ARBA00022692"/>
    </source>
</evidence>
<keyword evidence="3 12" id="KW-1003">Cell membrane</keyword>
<evidence type="ECO:0000313" key="14">
    <source>
        <dbReference type="EMBL" id="HHF53261.1"/>
    </source>
</evidence>
<keyword evidence="6 12" id="KW-0479">Metal-binding</keyword>
<evidence type="ECO:0000256" key="4">
    <source>
        <dbReference type="ARBA" id="ARBA00022670"/>
    </source>
</evidence>
<name>A0A7V5LTF1_UNCW3</name>
<reference evidence="14" key="1">
    <citation type="journal article" date="2020" name="mSystems">
        <title>Genome- and Community-Level Interaction Insights into Carbon Utilization and Element Cycling Functions of Hydrothermarchaeota in Hydrothermal Sediment.</title>
        <authorList>
            <person name="Zhou Z."/>
            <person name="Liu Y."/>
            <person name="Xu W."/>
            <person name="Pan J."/>
            <person name="Luo Z.H."/>
            <person name="Li M."/>
        </authorList>
    </citation>
    <scope>NUCLEOTIDE SEQUENCE [LARGE SCALE GENOMIC DNA]</scope>
    <source>
        <strain evidence="14">HyVt-96</strain>
    </source>
</reference>
<feature type="binding site" evidence="12">
    <location>
        <position position="234"/>
    </location>
    <ligand>
        <name>Zn(2+)</name>
        <dbReference type="ChEBI" id="CHEBI:29105"/>
        <note>catalytic</note>
    </ligand>
</feature>
<evidence type="ECO:0000256" key="8">
    <source>
        <dbReference type="ARBA" id="ARBA00022833"/>
    </source>
</evidence>
<feature type="transmembrane region" description="Helical" evidence="12">
    <location>
        <begin position="205"/>
        <end position="226"/>
    </location>
</feature>
<dbReference type="EMBL" id="DRTX01000141">
    <property type="protein sequence ID" value="HHF53261.1"/>
    <property type="molecule type" value="Genomic_DNA"/>
</dbReference>
<comment type="caution">
    <text evidence="14">The sequence shown here is derived from an EMBL/GenBank/DDBJ whole genome shotgun (WGS) entry which is preliminary data.</text>
</comment>
<keyword evidence="9 12" id="KW-1133">Transmembrane helix</keyword>
<evidence type="ECO:0000256" key="2">
    <source>
        <dbReference type="ARBA" id="ARBA00009779"/>
    </source>
</evidence>
<evidence type="ECO:0000256" key="9">
    <source>
        <dbReference type="ARBA" id="ARBA00022989"/>
    </source>
</evidence>
<dbReference type="Proteomes" id="UP000886050">
    <property type="component" value="Unassembled WGS sequence"/>
</dbReference>
<keyword evidence="8 12" id="KW-0862">Zinc</keyword>
<evidence type="ECO:0000256" key="1">
    <source>
        <dbReference type="ARBA" id="ARBA00004651"/>
    </source>
</evidence>
<dbReference type="AlphaFoldDB" id="A0A7V5LTF1"/>
<dbReference type="InterPro" id="IPR022919">
    <property type="entry name" value="Pept_M48_protease_HtpX"/>
</dbReference>
<dbReference type="Pfam" id="PF01435">
    <property type="entry name" value="Peptidase_M48"/>
    <property type="match status" value="1"/>
</dbReference>
<dbReference type="GO" id="GO:0005886">
    <property type="term" value="C:plasma membrane"/>
    <property type="evidence" value="ECO:0007669"/>
    <property type="project" value="UniProtKB-SubCell"/>
</dbReference>
<organism evidence="14">
    <name type="scientific">candidate division WOR-3 bacterium</name>
    <dbReference type="NCBI Taxonomy" id="2052148"/>
    <lineage>
        <taxon>Bacteria</taxon>
        <taxon>Bacteria division WOR-3</taxon>
    </lineage>
</organism>
<evidence type="ECO:0000259" key="13">
    <source>
        <dbReference type="Pfam" id="PF01435"/>
    </source>
</evidence>
<comment type="subcellular location">
    <subcellularLocation>
        <location evidence="1 12">Cell membrane</location>
        <topology evidence="1 12">Multi-pass membrane protein</topology>
    </subcellularLocation>
</comment>
<keyword evidence="10 12" id="KW-0482">Metalloprotease</keyword>
<dbReference type="InterPro" id="IPR050083">
    <property type="entry name" value="HtpX_protease"/>
</dbReference>
<comment type="similarity">
    <text evidence="2 12">Belongs to the peptidase M48B family.</text>
</comment>
<gene>
    <name evidence="12" type="primary">htpX</name>
    <name evidence="14" type="ORF">ENL43_02715</name>
</gene>
<keyword evidence="5 12" id="KW-0812">Transmembrane</keyword>
<dbReference type="GO" id="GO:0008270">
    <property type="term" value="F:zinc ion binding"/>
    <property type="evidence" value="ECO:0007669"/>
    <property type="project" value="UniProtKB-UniRule"/>
</dbReference>
<evidence type="ECO:0000256" key="11">
    <source>
        <dbReference type="ARBA" id="ARBA00023136"/>
    </source>
</evidence>
<keyword evidence="11 12" id="KW-0472">Membrane</keyword>
<dbReference type="PANTHER" id="PTHR43221">
    <property type="entry name" value="PROTEASE HTPX"/>
    <property type="match status" value="1"/>
</dbReference>
<accession>A0A7V5LTF1</accession>
<feature type="transmembrane region" description="Helical" evidence="12">
    <location>
        <begin position="18"/>
        <end position="40"/>
    </location>
</feature>
<evidence type="ECO:0000256" key="6">
    <source>
        <dbReference type="ARBA" id="ARBA00022723"/>
    </source>
</evidence>
<keyword evidence="4 12" id="KW-0645">Protease</keyword>
<evidence type="ECO:0000256" key="12">
    <source>
        <dbReference type="HAMAP-Rule" id="MF_00188"/>
    </source>
</evidence>
<dbReference type="GO" id="GO:0004222">
    <property type="term" value="F:metalloendopeptidase activity"/>
    <property type="evidence" value="ECO:0007669"/>
    <property type="project" value="UniProtKB-UniRule"/>
</dbReference>
<dbReference type="HAMAP" id="MF_00188">
    <property type="entry name" value="Pept_M48_protease_HtpX"/>
    <property type="match status" value="1"/>
</dbReference>
<dbReference type="PANTHER" id="PTHR43221:SF1">
    <property type="entry name" value="PROTEASE HTPX"/>
    <property type="match status" value="1"/>
</dbReference>
<comment type="cofactor">
    <cofactor evidence="12">
        <name>Zn(2+)</name>
        <dbReference type="ChEBI" id="CHEBI:29105"/>
    </cofactor>
    <text evidence="12">Binds 1 zinc ion per subunit.</text>
</comment>
<proteinExistence type="inferred from homology"/>
<sequence>MGTINFYELASKNKRRTAFLIISFLILLGLIGYFIDYIFYGGNKPTFIIIALIIAGFQSFLGYYYGDKWVLRAVKARKPDLTYLKEKQYVDIVEELSIAAGLPTPKIYVMDDPSPNAFATGRDPQHASVCVTTGLLEMMNRDEIMGVIGHELSHIRNRDILTMTMVAALAGAIIILADLARWTLWWGGGGERKRRRNEGGGGGNVVIFLILLVLIILAPIFGRLLALAVSRSREYLADAGSVELTRNPLALASALEKIATSPPMKRVSDGVAHLFIADPKKKKLSGKDSLWANLWSTHPPIWRRIAILKEMAGQYT</sequence>